<keyword evidence="3" id="KW-1185">Reference proteome</keyword>
<evidence type="ECO:0000313" key="3">
    <source>
        <dbReference type="Proteomes" id="UP000828390"/>
    </source>
</evidence>
<name>A0A9D4LGT2_DREPO</name>
<reference evidence="2" key="1">
    <citation type="journal article" date="2019" name="bioRxiv">
        <title>The Genome of the Zebra Mussel, Dreissena polymorpha: A Resource for Invasive Species Research.</title>
        <authorList>
            <person name="McCartney M.A."/>
            <person name="Auch B."/>
            <person name="Kono T."/>
            <person name="Mallez S."/>
            <person name="Zhang Y."/>
            <person name="Obille A."/>
            <person name="Becker A."/>
            <person name="Abrahante J.E."/>
            <person name="Garbe J."/>
            <person name="Badalamenti J.P."/>
            <person name="Herman A."/>
            <person name="Mangelson H."/>
            <person name="Liachko I."/>
            <person name="Sullivan S."/>
            <person name="Sone E.D."/>
            <person name="Koren S."/>
            <person name="Silverstein K.A.T."/>
            <person name="Beckman K.B."/>
            <person name="Gohl D.M."/>
        </authorList>
    </citation>
    <scope>NUCLEOTIDE SEQUENCE</scope>
    <source>
        <strain evidence="2">Duluth1</strain>
        <tissue evidence="2">Whole animal</tissue>
    </source>
</reference>
<sequence length="191" mass="21721">MAEAERIRNDRPIMRVSNDPKDPPALTPNRLLLMRSNACLPRYVGVTNSLPGRCILATLDTGILTTTANKTAMAEKTNKSSRRGCNACCRGQRTEGTNHSIIFDLERLKDPEIAEVLQARFDRTYISKKANRKFRKKMTETTHDYQAYVPLRPDDGRHLLTGSAEVLNRWTKSISDLYNYPLQPNQFVLPN</sequence>
<evidence type="ECO:0000313" key="2">
    <source>
        <dbReference type="EMBL" id="KAH3857082.1"/>
    </source>
</evidence>
<evidence type="ECO:0000256" key="1">
    <source>
        <dbReference type="SAM" id="MobiDB-lite"/>
    </source>
</evidence>
<comment type="caution">
    <text evidence="2">The sequence shown here is derived from an EMBL/GenBank/DDBJ whole genome shotgun (WGS) entry which is preliminary data.</text>
</comment>
<protein>
    <submittedName>
        <fullName evidence="2">Uncharacterized protein</fullName>
    </submittedName>
</protein>
<feature type="compositionally biased region" description="Basic and acidic residues" evidence="1">
    <location>
        <begin position="1"/>
        <end position="22"/>
    </location>
</feature>
<reference evidence="2" key="2">
    <citation type="submission" date="2020-11" db="EMBL/GenBank/DDBJ databases">
        <authorList>
            <person name="McCartney M.A."/>
            <person name="Auch B."/>
            <person name="Kono T."/>
            <person name="Mallez S."/>
            <person name="Becker A."/>
            <person name="Gohl D.M."/>
            <person name="Silverstein K.A.T."/>
            <person name="Koren S."/>
            <person name="Bechman K.B."/>
            <person name="Herman A."/>
            <person name="Abrahante J.E."/>
            <person name="Garbe J."/>
        </authorList>
    </citation>
    <scope>NUCLEOTIDE SEQUENCE</scope>
    <source>
        <strain evidence="2">Duluth1</strain>
        <tissue evidence="2">Whole animal</tissue>
    </source>
</reference>
<accession>A0A9D4LGT2</accession>
<feature type="region of interest" description="Disordered" evidence="1">
    <location>
        <begin position="1"/>
        <end position="24"/>
    </location>
</feature>
<gene>
    <name evidence="2" type="ORF">DPMN_099681</name>
</gene>
<organism evidence="2 3">
    <name type="scientific">Dreissena polymorpha</name>
    <name type="common">Zebra mussel</name>
    <name type="synonym">Mytilus polymorpha</name>
    <dbReference type="NCBI Taxonomy" id="45954"/>
    <lineage>
        <taxon>Eukaryota</taxon>
        <taxon>Metazoa</taxon>
        <taxon>Spiralia</taxon>
        <taxon>Lophotrochozoa</taxon>
        <taxon>Mollusca</taxon>
        <taxon>Bivalvia</taxon>
        <taxon>Autobranchia</taxon>
        <taxon>Heteroconchia</taxon>
        <taxon>Euheterodonta</taxon>
        <taxon>Imparidentia</taxon>
        <taxon>Neoheterodontei</taxon>
        <taxon>Myida</taxon>
        <taxon>Dreissenoidea</taxon>
        <taxon>Dreissenidae</taxon>
        <taxon>Dreissena</taxon>
    </lineage>
</organism>
<dbReference type="AlphaFoldDB" id="A0A9D4LGT2"/>
<proteinExistence type="predicted"/>
<dbReference type="Proteomes" id="UP000828390">
    <property type="component" value="Unassembled WGS sequence"/>
</dbReference>
<dbReference type="EMBL" id="JAIWYP010000003">
    <property type="protein sequence ID" value="KAH3857082.1"/>
    <property type="molecule type" value="Genomic_DNA"/>
</dbReference>